<evidence type="ECO:0000259" key="3">
    <source>
        <dbReference type="PROSITE" id="PS50913"/>
    </source>
</evidence>
<dbReference type="STRING" id="6334.A0A0V1B893"/>
<dbReference type="SMART" id="SM00755">
    <property type="entry name" value="Grip"/>
    <property type="match status" value="1"/>
</dbReference>
<dbReference type="GO" id="GO:0005794">
    <property type="term" value="C:Golgi apparatus"/>
    <property type="evidence" value="ECO:0007669"/>
    <property type="project" value="TreeGrafter"/>
</dbReference>
<feature type="coiled-coil region" evidence="1">
    <location>
        <begin position="1271"/>
        <end position="1305"/>
    </location>
</feature>
<dbReference type="OrthoDB" id="5322683at2759"/>
<accession>A0A0V1B893</accession>
<comment type="caution">
    <text evidence="4">The sequence shown here is derived from an EMBL/GenBank/DDBJ whole genome shotgun (WGS) entry which is preliminary data.</text>
</comment>
<feature type="coiled-coil region" evidence="1">
    <location>
        <begin position="1484"/>
        <end position="1522"/>
    </location>
</feature>
<feature type="coiled-coil region" evidence="1">
    <location>
        <begin position="1340"/>
        <end position="1448"/>
    </location>
</feature>
<dbReference type="SUPFAM" id="SSF101283">
    <property type="entry name" value="GRIP domain"/>
    <property type="match status" value="1"/>
</dbReference>
<organism evidence="4 5">
    <name type="scientific">Trichinella spiralis</name>
    <name type="common">Trichina worm</name>
    <dbReference type="NCBI Taxonomy" id="6334"/>
    <lineage>
        <taxon>Eukaryota</taxon>
        <taxon>Metazoa</taxon>
        <taxon>Ecdysozoa</taxon>
        <taxon>Nematoda</taxon>
        <taxon>Enoplea</taxon>
        <taxon>Dorylaimia</taxon>
        <taxon>Trichinellida</taxon>
        <taxon>Trichinellidae</taxon>
        <taxon>Trichinella</taxon>
    </lineage>
</organism>
<name>A0A0V1B893_TRISP</name>
<dbReference type="InterPro" id="IPR000237">
    <property type="entry name" value="GRIP_dom"/>
</dbReference>
<dbReference type="PROSITE" id="PS50913">
    <property type="entry name" value="GRIP"/>
    <property type="match status" value="1"/>
</dbReference>
<evidence type="ECO:0000313" key="4">
    <source>
        <dbReference type="EMBL" id="KRY32972.1"/>
    </source>
</evidence>
<feature type="coiled-coil region" evidence="1">
    <location>
        <begin position="1024"/>
        <end position="1155"/>
    </location>
</feature>
<evidence type="ECO:0000313" key="5">
    <source>
        <dbReference type="Proteomes" id="UP000054776"/>
    </source>
</evidence>
<feature type="coiled-coil region" evidence="1">
    <location>
        <begin position="1827"/>
        <end position="1868"/>
    </location>
</feature>
<feature type="coiled-coil region" evidence="1">
    <location>
        <begin position="2192"/>
        <end position="2219"/>
    </location>
</feature>
<dbReference type="GO" id="GO:0048193">
    <property type="term" value="P:Golgi vesicle transport"/>
    <property type="evidence" value="ECO:0007669"/>
    <property type="project" value="TreeGrafter"/>
</dbReference>
<evidence type="ECO:0000256" key="1">
    <source>
        <dbReference type="SAM" id="Coils"/>
    </source>
</evidence>
<dbReference type="Gene3D" id="1.10.220.60">
    <property type="entry name" value="GRIP domain"/>
    <property type="match status" value="1"/>
</dbReference>
<feature type="domain" description="GRIP" evidence="3">
    <location>
        <begin position="2328"/>
        <end position="2380"/>
    </location>
</feature>
<keyword evidence="1" id="KW-0175">Coiled coil</keyword>
<proteinExistence type="predicted"/>
<dbReference type="InParanoid" id="A0A0V1B893"/>
<dbReference type="eggNOG" id="ENOG502RTAQ">
    <property type="taxonomic scope" value="Eukaryota"/>
</dbReference>
<dbReference type="PANTHER" id="PTHR19327:SF0">
    <property type="entry name" value="GOLGIN SUBFAMILY A MEMBER 4"/>
    <property type="match status" value="1"/>
</dbReference>
<dbReference type="Pfam" id="PF01465">
    <property type="entry name" value="GRIP"/>
    <property type="match status" value="1"/>
</dbReference>
<dbReference type="EMBL" id="JYDH01000089">
    <property type="protein sequence ID" value="KRY32972.1"/>
    <property type="molecule type" value="Genomic_DNA"/>
</dbReference>
<dbReference type="PANTHER" id="PTHR19327">
    <property type="entry name" value="GOLGIN"/>
    <property type="match status" value="1"/>
</dbReference>
<gene>
    <name evidence="4" type="primary">GOLGA4</name>
    <name evidence="4" type="ORF">T01_14477</name>
</gene>
<dbReference type="Proteomes" id="UP000054776">
    <property type="component" value="Unassembled WGS sequence"/>
</dbReference>
<feature type="coiled-coil region" evidence="1">
    <location>
        <begin position="2117"/>
        <end position="2144"/>
    </location>
</feature>
<reference evidence="4 5" key="1">
    <citation type="submission" date="2015-01" db="EMBL/GenBank/DDBJ databases">
        <title>Evolution of Trichinella species and genotypes.</title>
        <authorList>
            <person name="Korhonen P.K."/>
            <person name="Edoardo P."/>
            <person name="Giuseppe L.R."/>
            <person name="Gasser R.B."/>
        </authorList>
    </citation>
    <scope>NUCLEOTIDE SEQUENCE [LARGE SCALE GENOMIC DNA]</scope>
    <source>
        <strain evidence="4">ISS3</strain>
    </source>
</reference>
<dbReference type="GO" id="GO:0031267">
    <property type="term" value="F:small GTPase binding"/>
    <property type="evidence" value="ECO:0007669"/>
    <property type="project" value="TreeGrafter"/>
</dbReference>
<keyword evidence="5" id="KW-1185">Reference proteome</keyword>
<feature type="compositionally biased region" description="Basic and acidic residues" evidence="2">
    <location>
        <begin position="2244"/>
        <end position="2254"/>
    </location>
</feature>
<feature type="compositionally biased region" description="Polar residues" evidence="2">
    <location>
        <begin position="2230"/>
        <end position="2242"/>
    </location>
</feature>
<protein>
    <submittedName>
        <fullName evidence="4">Golgin subfamily A member 4</fullName>
    </submittedName>
</protein>
<feature type="region of interest" description="Disordered" evidence="2">
    <location>
        <begin position="2227"/>
        <end position="2256"/>
    </location>
</feature>
<sequence length="2389" mass="272651">MCFGKSLQKMTSREIYKAGWVKLAIKDEATSKEEKVIEQWLVFCVHSDRVPLLESYAHPREVMKHVPFKVIDLFDCSYVVRAVVHDRMLTVGFKHDDRQPITLIAVSVEEKEDWIQQLTWKLCDIGCLPCASNVYTVTPLGLKTRQEEVATEGQQIRTILSAVNGGDSSILPSETGDHFQPSDEVPYYESLGQRGNETSQGEEVAAYVAPISSLLEKCNISPECGTDGKNEESISVVNRPVLPPRDSMNRQLTDENSFHLSSQESSKKQFDPDLTDNIYDVPPISWTRHAMLNMPPTDEDKEYKDLNVPKSATLAEYDTMPECTASIGELKSVTTNNAASKADLSSDVASENSNFCSSDCYKSLSPDRRRIKILPFQSKSSQADEAAKVITADELKEKFSSDDSIALLPPIPHSLPPVLPPRSMLSSMRVSLREQETLQLNSEIHSEHPIKFTLSLENILRIAFVNISGFLWISGWQEIQGLVNLRAFVHIGDRLMAIDGRPLDSESQLEECIKRNLDTSRQCEILLKRMPMAKVFLFKRFCDGEDVGLVLKNGKNEIVNVVQDSAAWRAGFRAKTESKLHPHLETTWYITEINGRPINVFLKNGECKQRLSAIGREISVVVQRTDFIKAVKHHMTLKKHYRNFIVVSNDWKFLQILLSSEHQLIITIAADKILLPILSISCVNSSPMLVRSVSAGASFWPRKNYFQQSLNDFNHASDVKNGSISRRNFNAVNQVSQNLPEKIATFSQNASTSVASQYRRFSTYDGISFHRPHRKSRTTCMLYENKPSSNDESNLQCGKIILSSDMDADLVDVPLVSKSVIILVVHCATLCKTVTFLCYCKLVDLFYKGEETKHAAVDQSLNIHRIHQRHDSISSLNSIDSIFFQSYPSSTTQYMLTSDLESIADEESIADAHDFPDPTSRDQLSSLFNRLKGRATNYKEKYKKVAGVYRDVFNENEKLKVRDAAFQICCVEITINLTATQDRAIEKINQLRKKHVDEVGKLQNVVNTLEMRVCELEKIRDEEVAKHKNKVKILEDLLERCKESITGHKSSIESLTLENQSLRDEIENFSHKQDEPDEMGNLVMERVNLDWQRKLKAVEEDWQRKLADMEEKSNMTVAMMKQEMHEAIQAKDAEIEQLRIHYKQMKADLQAKDCELQKALKCEQRLEKDEDLIGQFAAAKQIAIRAVLDEEQKKRNLLVDEYEQKMEKMKFELEKQFTSKEEQLNICWSESQEQMRLAVEEREKMQKIAHDEETSRLKVELEALRIVSITISELKSRLEIKETELTSLEVEKKQLLELNADVEKRYASDLAEAVRESRLGLEKEHEKIMDEMRESCDCKLAELQGVVDQLSSNIFNLNEENLLSRRQIDQQRSQIGKLEEENVKLEKMIHLDKENYEQTNERCLLEIQNQNHTIGELKAKCEMLENTQSAVEREKQRLEELLLKARDDDDSTTSEIASLQADVSSLKHQLGVCQTKLDASTDLLQVKEVELSEYADRMQQLTESLSKKLHERDAELEKLRAELRLSTELVESDQLHADDDNADAVVQKDLGDKVEKLKLWLERVSKSESEFCDLFNSALNGQRRILQWLLERCEVPASRFAQVEYLETSLKAAVCRCSNTANRLSGLCQRDAFIANDFDDIDNFAGVKQEAEVYFNETATLCLLCVQSSFQQYAVEVHRLQDETDTLKRHCETLTTNKISLEDEVAQLSEDVDNSPGSRGAILDWIANLVTILHQHCTETFNLKIDRYAEPPLDKSVEELLNRAEMDRQKFVNTLQLLESGLATDDGCEFSPKSVQSFRDGCEEFFRSLQRSILDFVANWNQTVLEKSRLSDQLNQEANNCEAMVNELELLKTERDRLAIELDKLCHQRQKLNDPIWRWLSTLRQDLQANEPLISRIDVDHDVDDGHHEQKRTNLYSLLFRCVDEISASLDSDCDHSNEEVVKDCSRLENHTPPSSSSVLISLCSMHKALIGCCVEQMRRAESARADLREKLFALTKSATATTALEKRLVESRQMVQKFQRELVTTDRMYQQMLEDFDSKLHSNQQRLFQLLANGGALLDSVGKWNLLTTSTSSGSYVTASAGEALSSQSNVSLMDMSHVNCQMEDNFTQTDFHDTIADLHMKIADLETTLAENNNEMDQLRAQVSDWNSWNDDIGVDVEHDDTNHHYHSGALQSTTIADIDELPSELELRVADLQSELEKKSQELNQLKNSYFSLQQVLKSKDLDEKQQQTVNREPFQSISLDDDHSSSEVVKENNNNNNNIVKFEGKMPSSTDVPSVCNSMQQFAVADHTNSMILMKESTAKSFYSVGNEFQLQRNRFDSADSHPLFAEPTEAEYLKNILFRYMVQRESLGKECVTLAKAIAAVVKFSPMQTKEILTKEESRNNSSW</sequence>
<feature type="region of interest" description="Disordered" evidence="2">
    <location>
        <begin position="255"/>
        <end position="274"/>
    </location>
</feature>
<evidence type="ECO:0000256" key="2">
    <source>
        <dbReference type="SAM" id="MobiDB-lite"/>
    </source>
</evidence>